<dbReference type="GO" id="GO:0005198">
    <property type="term" value="F:structural molecule activity"/>
    <property type="evidence" value="ECO:0007669"/>
    <property type="project" value="UniProtKB-UniRule"/>
</dbReference>
<evidence type="ECO:0000256" key="2">
    <source>
        <dbReference type="ARBA" id="ARBA00009272"/>
    </source>
</evidence>
<evidence type="ECO:0000256" key="1">
    <source>
        <dbReference type="ARBA" id="ARBA00004117"/>
    </source>
</evidence>
<comment type="similarity">
    <text evidence="2 4">Belongs to the FliE family.</text>
</comment>
<dbReference type="HAMAP" id="MF_00724">
    <property type="entry name" value="FliE"/>
    <property type="match status" value="1"/>
</dbReference>
<name>A0A7S7NSF6_PALFE</name>
<dbReference type="InterPro" id="IPR001624">
    <property type="entry name" value="FliE"/>
</dbReference>
<dbReference type="Proteomes" id="UP000593892">
    <property type="component" value="Chromosome"/>
</dbReference>
<evidence type="ECO:0000256" key="3">
    <source>
        <dbReference type="ARBA" id="ARBA00023143"/>
    </source>
</evidence>
<keyword evidence="7" id="KW-1185">Reference proteome</keyword>
<evidence type="ECO:0000313" key="7">
    <source>
        <dbReference type="Proteomes" id="UP000593892"/>
    </source>
</evidence>
<proteinExistence type="inferred from homology"/>
<reference evidence="6 7" key="1">
    <citation type="submission" date="2020-10" db="EMBL/GenBank/DDBJ databases">
        <title>Complete genome sequence of Paludibaculum fermentans P105T, a facultatively anaerobic acidobacterium capable of dissimilatory Fe(III) reduction.</title>
        <authorList>
            <person name="Dedysh S.N."/>
            <person name="Beletsky A.V."/>
            <person name="Kulichevskaya I.S."/>
            <person name="Mardanov A.V."/>
            <person name="Ravin N.V."/>
        </authorList>
    </citation>
    <scope>NUCLEOTIDE SEQUENCE [LARGE SCALE GENOMIC DNA]</scope>
    <source>
        <strain evidence="6 7">P105</strain>
    </source>
</reference>
<organism evidence="6 7">
    <name type="scientific">Paludibaculum fermentans</name>
    <dbReference type="NCBI Taxonomy" id="1473598"/>
    <lineage>
        <taxon>Bacteria</taxon>
        <taxon>Pseudomonadati</taxon>
        <taxon>Acidobacteriota</taxon>
        <taxon>Terriglobia</taxon>
        <taxon>Bryobacterales</taxon>
        <taxon>Bryobacteraceae</taxon>
        <taxon>Paludibaculum</taxon>
    </lineage>
</organism>
<evidence type="ECO:0000256" key="5">
    <source>
        <dbReference type="NCBIfam" id="TIGR00205"/>
    </source>
</evidence>
<dbReference type="EMBL" id="CP063849">
    <property type="protein sequence ID" value="QOY88875.1"/>
    <property type="molecule type" value="Genomic_DNA"/>
</dbReference>
<dbReference type="AlphaFoldDB" id="A0A7S7NSF6"/>
<protein>
    <recommendedName>
        <fullName evidence="4 5">Flagellar hook-basal body complex protein FliE</fullName>
    </recommendedName>
</protein>
<dbReference type="RefSeq" id="WP_194450538.1">
    <property type="nucleotide sequence ID" value="NZ_CP063849.1"/>
</dbReference>
<keyword evidence="6" id="KW-0282">Flagellum</keyword>
<keyword evidence="3 4" id="KW-0975">Bacterial flagellum</keyword>
<comment type="subcellular location">
    <subcellularLocation>
        <location evidence="1 4">Bacterial flagellum basal body</location>
    </subcellularLocation>
</comment>
<keyword evidence="6" id="KW-0969">Cilium</keyword>
<evidence type="ECO:0000313" key="6">
    <source>
        <dbReference type="EMBL" id="QOY88875.1"/>
    </source>
</evidence>
<evidence type="ECO:0000256" key="4">
    <source>
        <dbReference type="HAMAP-Rule" id="MF_00724"/>
    </source>
</evidence>
<dbReference type="PANTHER" id="PTHR34653:SF1">
    <property type="entry name" value="FLAGELLAR HOOK-BASAL BODY COMPLEX PROTEIN FLIE"/>
    <property type="match status" value="1"/>
</dbReference>
<dbReference type="PANTHER" id="PTHR34653">
    <property type="match status" value="1"/>
</dbReference>
<gene>
    <name evidence="4 6" type="primary">fliE</name>
    <name evidence="6" type="ORF">IRI77_02630</name>
</gene>
<dbReference type="GO" id="GO:0009425">
    <property type="term" value="C:bacterial-type flagellum basal body"/>
    <property type="evidence" value="ECO:0007669"/>
    <property type="project" value="UniProtKB-SubCell"/>
</dbReference>
<dbReference type="GO" id="GO:0071973">
    <property type="term" value="P:bacterial-type flagellum-dependent cell motility"/>
    <property type="evidence" value="ECO:0007669"/>
    <property type="project" value="InterPro"/>
</dbReference>
<dbReference type="PRINTS" id="PR01006">
    <property type="entry name" value="FLGHOOKFLIE"/>
</dbReference>
<accession>A0A7S7NSF6</accession>
<dbReference type="KEGG" id="pfer:IRI77_02630"/>
<dbReference type="NCBIfam" id="TIGR00205">
    <property type="entry name" value="fliE"/>
    <property type="match status" value="1"/>
</dbReference>
<keyword evidence="6" id="KW-0966">Cell projection</keyword>
<dbReference type="Pfam" id="PF02049">
    <property type="entry name" value="FliE"/>
    <property type="match status" value="1"/>
</dbReference>
<dbReference type="GO" id="GO:0003774">
    <property type="term" value="F:cytoskeletal motor activity"/>
    <property type="evidence" value="ECO:0007669"/>
    <property type="project" value="InterPro"/>
</dbReference>
<sequence>MIPPVTSMANIAGIDNISGLGSPSQVTSTGPVSPEFGNLLEAAIDRVELSHNTAETAVNQFVSGEENEIHSTVMAVQRAELDFELALQVKNKVVSAYQEIMRMQI</sequence>